<dbReference type="InterPro" id="IPR050361">
    <property type="entry name" value="MPP/UQCRC_Complex"/>
</dbReference>
<evidence type="ECO:0000313" key="4">
    <source>
        <dbReference type="EMBL" id="QCX38087.1"/>
    </source>
</evidence>
<dbReference type="KEGG" id="fbe:FF125_06465"/>
<gene>
    <name evidence="4" type="ORF">FF125_06465</name>
</gene>
<organism evidence="4 5">
    <name type="scientific">Aureibaculum algae</name>
    <dbReference type="NCBI Taxonomy" id="2584122"/>
    <lineage>
        <taxon>Bacteria</taxon>
        <taxon>Pseudomonadati</taxon>
        <taxon>Bacteroidota</taxon>
        <taxon>Flavobacteriia</taxon>
        <taxon>Flavobacteriales</taxon>
        <taxon>Flavobacteriaceae</taxon>
        <taxon>Aureibaculum</taxon>
    </lineage>
</organism>
<proteinExistence type="predicted"/>
<dbReference type="AlphaFoldDB" id="A0A5B7TSZ6"/>
<dbReference type="Pfam" id="PF05193">
    <property type="entry name" value="Peptidase_M16_C"/>
    <property type="match status" value="1"/>
</dbReference>
<evidence type="ECO:0000256" key="1">
    <source>
        <dbReference type="SAM" id="SignalP"/>
    </source>
</evidence>
<keyword evidence="1" id="KW-0732">Signal</keyword>
<feature type="domain" description="Peptidase M16 N-terminal" evidence="2">
    <location>
        <begin position="48"/>
        <end position="176"/>
    </location>
</feature>
<reference evidence="4 5" key="1">
    <citation type="submission" date="2019-05" db="EMBL/GenBank/DDBJ databases">
        <title>Algicella ahnfeltiae gen. nov., sp. nov., a novel marine bacterium of the family Flavobacteriaceae isolated from a red alga.</title>
        <authorList>
            <person name="Nedashkovskaya O.I."/>
            <person name="Kukhlevskiy A.D."/>
            <person name="Kim S.-G."/>
            <person name="Zhukova N.V."/>
            <person name="Mikhailov V.V."/>
        </authorList>
    </citation>
    <scope>NUCLEOTIDE SEQUENCE [LARGE SCALE GENOMIC DNA]</scope>
    <source>
        <strain evidence="4 5">10Alg115</strain>
    </source>
</reference>
<dbReference type="Gene3D" id="3.30.830.10">
    <property type="entry name" value="Metalloenzyme, LuxS/M16 peptidase-like"/>
    <property type="match status" value="2"/>
</dbReference>
<accession>A0A5B7TSZ6</accession>
<evidence type="ECO:0000259" key="2">
    <source>
        <dbReference type="Pfam" id="PF00675"/>
    </source>
</evidence>
<feature type="signal peptide" evidence="1">
    <location>
        <begin position="1"/>
        <end position="23"/>
    </location>
</feature>
<dbReference type="InterPro" id="IPR011765">
    <property type="entry name" value="Pept_M16_N"/>
</dbReference>
<dbReference type="Proteomes" id="UP000306229">
    <property type="component" value="Chromosome"/>
</dbReference>
<protein>
    <submittedName>
        <fullName evidence="4">Insulinase family protein</fullName>
    </submittedName>
</protein>
<dbReference type="GO" id="GO:0046872">
    <property type="term" value="F:metal ion binding"/>
    <property type="evidence" value="ECO:0007669"/>
    <property type="project" value="InterPro"/>
</dbReference>
<name>A0A5B7TSZ6_9FLAO</name>
<dbReference type="InterPro" id="IPR007863">
    <property type="entry name" value="Peptidase_M16_C"/>
</dbReference>
<dbReference type="EMBL" id="CP040749">
    <property type="protein sequence ID" value="QCX38087.1"/>
    <property type="molecule type" value="Genomic_DNA"/>
</dbReference>
<dbReference type="SUPFAM" id="SSF63411">
    <property type="entry name" value="LuxS/MPP-like metallohydrolase"/>
    <property type="match status" value="2"/>
</dbReference>
<dbReference type="Pfam" id="PF00675">
    <property type="entry name" value="Peptidase_M16"/>
    <property type="match status" value="1"/>
</dbReference>
<dbReference type="InterPro" id="IPR011249">
    <property type="entry name" value="Metalloenz_LuxS/M16"/>
</dbReference>
<dbReference type="OrthoDB" id="9811314at2"/>
<feature type="domain" description="Peptidase M16 C-terminal" evidence="3">
    <location>
        <begin position="194"/>
        <end position="370"/>
    </location>
</feature>
<sequence>MKAMRKTTILFCSLLVMALNIQAQSYKLPDYTTFTLSNGLAVNLMEQHDVPVISVSVILPAGAIYDNSQSGVASLTANALKHGTKNYTKSKLDEALDYVGASISTYSGKEYAGLSSKFATKDEELVLNLIKEILITPTFDVTEFEKAKARTLVSLTQEKESPRSVIGDYNNKLIYGNHVYSNKINGLESTVSQLSVNDVKNFYKTHYLPNNAAISIVGDFSTKEMKKSISKLFSSWKKGKTLENLVSQPVVPYNEAKVLLVNKDDAKETTFYIGGKGISRNNPDYIGIDIVNTLFGGRFTSMLNDELRVNSGLTYGAGSRFNTYRYSGTFYISTFTALETTEQAIDKTLEVLHNLHENGLDEKGLTSAKNYVKGQFPPDYETTGQLAGLLSEMFWFDFDKSFINDFEKNVDAINLTKANEIIKTYFPKDKLQFVLIGKTEAIKDIAKKYGKVINVEIKEEITGEY</sequence>
<dbReference type="PANTHER" id="PTHR11851">
    <property type="entry name" value="METALLOPROTEASE"/>
    <property type="match status" value="1"/>
</dbReference>
<evidence type="ECO:0000259" key="3">
    <source>
        <dbReference type="Pfam" id="PF05193"/>
    </source>
</evidence>
<keyword evidence="5" id="KW-1185">Reference proteome</keyword>
<evidence type="ECO:0000313" key="5">
    <source>
        <dbReference type="Proteomes" id="UP000306229"/>
    </source>
</evidence>
<feature type="chain" id="PRO_5022830007" evidence="1">
    <location>
        <begin position="24"/>
        <end position="465"/>
    </location>
</feature>
<dbReference type="PANTHER" id="PTHR11851:SF224">
    <property type="entry name" value="PROCESSING PROTEASE"/>
    <property type="match status" value="1"/>
</dbReference>